<proteinExistence type="predicted"/>
<dbReference type="Proteomes" id="UP000177625">
    <property type="component" value="Unassembled WGS sequence"/>
</dbReference>
<protein>
    <recommendedName>
        <fullName evidence="4">Transcription factor domain-containing protein</fullName>
    </recommendedName>
</protein>
<keyword evidence="3" id="KW-1185">Reference proteome</keyword>
<name>A0A1E1MNB1_RHYSE</name>
<accession>A0A1E1MNB1</accession>
<dbReference type="AlphaFoldDB" id="A0A1E1MNB1"/>
<dbReference type="EMBL" id="FJVC01000436">
    <property type="protein sequence ID" value="CZT50577.1"/>
    <property type="molecule type" value="Genomic_DNA"/>
</dbReference>
<evidence type="ECO:0000313" key="3">
    <source>
        <dbReference type="Proteomes" id="UP000177625"/>
    </source>
</evidence>
<feature type="region of interest" description="Disordered" evidence="1">
    <location>
        <begin position="254"/>
        <end position="276"/>
    </location>
</feature>
<organism evidence="2 3">
    <name type="scientific">Rhynchosporium secalis</name>
    <name type="common">Barley scald fungus</name>
    <dbReference type="NCBI Taxonomy" id="38038"/>
    <lineage>
        <taxon>Eukaryota</taxon>
        <taxon>Fungi</taxon>
        <taxon>Dikarya</taxon>
        <taxon>Ascomycota</taxon>
        <taxon>Pezizomycotina</taxon>
        <taxon>Leotiomycetes</taxon>
        <taxon>Helotiales</taxon>
        <taxon>Ploettnerulaceae</taxon>
        <taxon>Rhynchosporium</taxon>
    </lineage>
</organism>
<evidence type="ECO:0000256" key="1">
    <source>
        <dbReference type="SAM" id="MobiDB-lite"/>
    </source>
</evidence>
<sequence length="276" mass="30577">MAVEMKAVQYRNYSKDIQNYEFGRLWWGIVTLDRNLNQDLSPDKTHPLVGSGSDIVPAMELPVNNEAISRMPPPISMRTASGISASHQPATRLGPYCRAAEAGHILGQVLDLIAQSSYTQKLDLDKLRALDHAMQSFAMVWGLIRDEPGQETQKAVAGMALASEIRMAIDISQRFHMDLAFIYLPALPLPVTYAVYRATLLYIQFSGDGFQGPEWSLNMNSLKSTLGRFGKRWKVGEHYLDLIDIAISNEAHARARTGGQGSPTSLMGNMRLEPGN</sequence>
<dbReference type="CDD" id="cd12148">
    <property type="entry name" value="fungal_TF_MHR"/>
    <property type="match status" value="1"/>
</dbReference>
<gene>
    <name evidence="2" type="ORF">RSE6_11588</name>
</gene>
<evidence type="ECO:0000313" key="2">
    <source>
        <dbReference type="EMBL" id="CZT50577.1"/>
    </source>
</evidence>
<evidence type="ECO:0008006" key="4">
    <source>
        <dbReference type="Google" id="ProtNLM"/>
    </source>
</evidence>
<reference evidence="3" key="1">
    <citation type="submission" date="2016-03" db="EMBL/GenBank/DDBJ databases">
        <authorList>
            <person name="Guldener U."/>
        </authorList>
    </citation>
    <scope>NUCLEOTIDE SEQUENCE [LARGE SCALE GENOMIC DNA]</scope>
</reference>